<comment type="caution">
    <text evidence="13">The sequence shown here is derived from an EMBL/GenBank/DDBJ whole genome shotgun (WGS) entry which is preliminary data.</text>
</comment>
<dbReference type="GO" id="GO:0071592">
    <property type="term" value="P:nicotinic acid riboside biosynthetic process"/>
    <property type="evidence" value="ECO:0007669"/>
    <property type="project" value="TreeGrafter"/>
</dbReference>
<dbReference type="GO" id="GO:0000287">
    <property type="term" value="F:magnesium ion binding"/>
    <property type="evidence" value="ECO:0007669"/>
    <property type="project" value="InterPro"/>
</dbReference>
<evidence type="ECO:0000256" key="7">
    <source>
        <dbReference type="ARBA" id="ARBA00022801"/>
    </source>
</evidence>
<dbReference type="GO" id="GO:0008253">
    <property type="term" value="F:5'-nucleotidase activity"/>
    <property type="evidence" value="ECO:0007669"/>
    <property type="project" value="InterPro"/>
</dbReference>
<proteinExistence type="inferred from homology"/>
<evidence type="ECO:0000256" key="11">
    <source>
        <dbReference type="ARBA" id="ARBA00047413"/>
    </source>
</evidence>
<comment type="cofactor">
    <cofactor evidence="1 12">
        <name>Mg(2+)</name>
        <dbReference type="ChEBI" id="CHEBI:18420"/>
    </cofactor>
</comment>
<dbReference type="EC" id="3.1.3.-" evidence="12"/>
<organism evidence="13 14">
    <name type="scientific">Exophiala bonariae</name>
    <dbReference type="NCBI Taxonomy" id="1690606"/>
    <lineage>
        <taxon>Eukaryota</taxon>
        <taxon>Fungi</taxon>
        <taxon>Dikarya</taxon>
        <taxon>Ascomycota</taxon>
        <taxon>Pezizomycotina</taxon>
        <taxon>Eurotiomycetes</taxon>
        <taxon>Chaetothyriomycetidae</taxon>
        <taxon>Chaetothyriales</taxon>
        <taxon>Herpotrichiellaceae</taxon>
        <taxon>Exophiala</taxon>
    </lineage>
</organism>
<evidence type="ECO:0000256" key="1">
    <source>
        <dbReference type="ARBA" id="ARBA00001946"/>
    </source>
</evidence>
<keyword evidence="7 12" id="KW-0378">Hydrolase</keyword>
<dbReference type="RefSeq" id="XP_064711673.1">
    <property type="nucleotide sequence ID" value="XM_064843813.1"/>
</dbReference>
<comment type="similarity">
    <text evidence="2 12">Belongs to the ISN1 family.</text>
</comment>
<dbReference type="EMBL" id="JAVRRD010000001">
    <property type="protein sequence ID" value="KAK5064349.1"/>
    <property type="molecule type" value="Genomic_DNA"/>
</dbReference>
<name>A0AAV9NPT0_9EURO</name>
<accession>A0AAV9NPT0</accession>
<dbReference type="SUPFAM" id="SSF56784">
    <property type="entry name" value="HAD-like"/>
    <property type="match status" value="1"/>
</dbReference>
<evidence type="ECO:0000313" key="13">
    <source>
        <dbReference type="EMBL" id="KAK5064349.1"/>
    </source>
</evidence>
<dbReference type="Proteomes" id="UP001358417">
    <property type="component" value="Unassembled WGS sequence"/>
</dbReference>
<dbReference type="PANTHER" id="PTHR28213">
    <property type="entry name" value="IMP-SPECIFIC 5'-NUCLEOTIDASE 1"/>
    <property type="match status" value="1"/>
</dbReference>
<dbReference type="GO" id="GO:0009117">
    <property type="term" value="P:nucleotide metabolic process"/>
    <property type="evidence" value="ECO:0007669"/>
    <property type="project" value="UniProtKB-KW"/>
</dbReference>
<protein>
    <recommendedName>
        <fullName evidence="4 12">IMP-specific 5'-nucleotidase 1</fullName>
        <ecNumber evidence="12">3.1.3.-</ecNumber>
    </recommendedName>
</protein>
<evidence type="ECO:0000256" key="2">
    <source>
        <dbReference type="ARBA" id="ARBA00005307"/>
    </source>
</evidence>
<dbReference type="GO" id="GO:0006190">
    <property type="term" value="P:inosine salvage"/>
    <property type="evidence" value="ECO:0007669"/>
    <property type="project" value="InterPro"/>
</dbReference>
<evidence type="ECO:0000256" key="12">
    <source>
        <dbReference type="PIRNR" id="PIRNR028836"/>
    </source>
</evidence>
<dbReference type="InterPro" id="IPR036412">
    <property type="entry name" value="HAD-like_sf"/>
</dbReference>
<comment type="catalytic activity">
    <reaction evidence="11">
        <text>IMP + H2O = inosine + phosphate</text>
        <dbReference type="Rhea" id="RHEA:27718"/>
        <dbReference type="ChEBI" id="CHEBI:15377"/>
        <dbReference type="ChEBI" id="CHEBI:17596"/>
        <dbReference type="ChEBI" id="CHEBI:43474"/>
        <dbReference type="ChEBI" id="CHEBI:58053"/>
        <dbReference type="EC" id="3.1.3.99"/>
    </reaction>
</comment>
<keyword evidence="6" id="KW-0547">Nucleotide-binding</keyword>
<keyword evidence="8" id="KW-0067">ATP-binding</keyword>
<dbReference type="GeneID" id="89968404"/>
<dbReference type="AlphaFoldDB" id="A0AAV9NPT0"/>
<sequence length="436" mass="48963">MTTRYRVEYALKTHRRDQLIEWIKGLLAVPFVLNSQPAVEHDDKNAHSLDTMARSARQRYAEIFRDVEDLILDQINHQETSTRSKLSMLVPTISTFFTPLALEDAFRHQDSIRAISSRRFVAPSFNDIRLILNTAQILAIVQPKPYRTLKTKLQPGLDLLTFDGDVTLYEDGASLHSPESDPVITRLLYFLSRGVRIGIVTAAGYTQPEHYFNRLSGLLLAVKSSQELKREQKENLIIMGGESNFLLVFDESAEHCLRYIHRREWILDAMKGWNEPAIQALLDVAESAFHSCIRTLHLQAKVLRKERAVGIYAADQSQKLTREQLEETVLVVQQVLEASFNEPGHGNKAAHADIPFTVFNGGADVFLDIGDKSLGVQACQKWFGGIPPSNTLHVGDQFLSGGGNDFKARSACCCAWIASPVETVALLDEIIQLHKS</sequence>
<dbReference type="PIRSF" id="PIRSF028836">
    <property type="entry name" value="ISN1"/>
    <property type="match status" value="1"/>
</dbReference>
<comment type="subunit">
    <text evidence="3 12">Homotetramer.</text>
</comment>
<keyword evidence="14" id="KW-1185">Reference proteome</keyword>
<evidence type="ECO:0000256" key="5">
    <source>
        <dbReference type="ARBA" id="ARBA00022723"/>
    </source>
</evidence>
<dbReference type="Pfam" id="PF06437">
    <property type="entry name" value="ISN1"/>
    <property type="match status" value="1"/>
</dbReference>
<evidence type="ECO:0000256" key="3">
    <source>
        <dbReference type="ARBA" id="ARBA00011881"/>
    </source>
</evidence>
<evidence type="ECO:0000256" key="4">
    <source>
        <dbReference type="ARBA" id="ARBA00015544"/>
    </source>
</evidence>
<evidence type="ECO:0000313" key="14">
    <source>
        <dbReference type="Proteomes" id="UP001358417"/>
    </source>
</evidence>
<keyword evidence="5" id="KW-0479">Metal-binding</keyword>
<dbReference type="PANTHER" id="PTHR28213:SF1">
    <property type="entry name" value="IMP-SPECIFIC 5'-NUCLEOTIDASE 1"/>
    <property type="match status" value="1"/>
</dbReference>
<keyword evidence="9 12" id="KW-0460">Magnesium</keyword>
<evidence type="ECO:0000256" key="8">
    <source>
        <dbReference type="ARBA" id="ARBA00022840"/>
    </source>
</evidence>
<evidence type="ECO:0000256" key="9">
    <source>
        <dbReference type="ARBA" id="ARBA00022842"/>
    </source>
</evidence>
<dbReference type="InterPro" id="IPR009453">
    <property type="entry name" value="ISN1"/>
</dbReference>
<gene>
    <name evidence="13" type="ORF">LTR84_000182</name>
</gene>
<dbReference type="GO" id="GO:0071590">
    <property type="term" value="P:nicotinamide riboside biosynthetic process"/>
    <property type="evidence" value="ECO:0007669"/>
    <property type="project" value="TreeGrafter"/>
</dbReference>
<comment type="function">
    <text evidence="12">IMP-specific 5'-nucleotidase involved in IMP (inositol monophosphate) degradation.</text>
</comment>
<dbReference type="GO" id="GO:0005524">
    <property type="term" value="F:ATP binding"/>
    <property type="evidence" value="ECO:0007669"/>
    <property type="project" value="UniProtKB-KW"/>
</dbReference>
<evidence type="ECO:0000256" key="6">
    <source>
        <dbReference type="ARBA" id="ARBA00022741"/>
    </source>
</evidence>
<evidence type="ECO:0000256" key="10">
    <source>
        <dbReference type="ARBA" id="ARBA00023080"/>
    </source>
</evidence>
<keyword evidence="10 12" id="KW-0546">Nucleotide metabolism</keyword>
<reference evidence="13 14" key="1">
    <citation type="submission" date="2023-08" db="EMBL/GenBank/DDBJ databases">
        <title>Black Yeasts Isolated from many extreme environments.</title>
        <authorList>
            <person name="Coleine C."/>
            <person name="Stajich J.E."/>
            <person name="Selbmann L."/>
        </authorList>
    </citation>
    <scope>NUCLEOTIDE SEQUENCE [LARGE SCALE GENOMIC DNA]</scope>
    <source>
        <strain evidence="13 14">CCFEE 5792</strain>
    </source>
</reference>